<gene>
    <name evidence="2" type="ORF">NO1_1813</name>
</gene>
<evidence type="ECO:0000313" key="2">
    <source>
        <dbReference type="EMBL" id="GBR74679.1"/>
    </source>
</evidence>
<keyword evidence="3" id="KW-1185">Reference proteome</keyword>
<feature type="compositionally biased region" description="Polar residues" evidence="1">
    <location>
        <begin position="115"/>
        <end position="128"/>
    </location>
</feature>
<feature type="region of interest" description="Disordered" evidence="1">
    <location>
        <begin position="115"/>
        <end position="139"/>
    </location>
</feature>
<name>A0A388TCS7_TERA1</name>
<dbReference type="AlphaFoldDB" id="A0A388TCS7"/>
<sequence>MTDAITGLFRVVDLAQKAGKVGQLASVLSNVAITANAVAKIGDVTRLSQYLAGNQFDAAKLAKDGYVLETVNGQQVVKATKDITISAEMVESLLNVAKDAPVKVTGVPSYLQKVSNEDGSPAPISNAQMAAAEQTGETD</sequence>
<evidence type="ECO:0000313" key="3">
    <source>
        <dbReference type="Proteomes" id="UP000269352"/>
    </source>
</evidence>
<proteinExistence type="predicted"/>
<reference evidence="2 3" key="1">
    <citation type="journal article" date="2019" name="ISME J.">
        <title>Genome analyses of uncultured TG2/ZB3 bacteria in 'Margulisbacteria' specifically attached to ectosymbiotic spirochetes of protists in the termite gut.</title>
        <authorList>
            <person name="Utami Y.D."/>
            <person name="Kuwahara H."/>
            <person name="Igai K."/>
            <person name="Murakami T."/>
            <person name="Sugaya K."/>
            <person name="Morikawa T."/>
            <person name="Nagura Y."/>
            <person name="Yuki M."/>
            <person name="Deevong P."/>
            <person name="Inoue T."/>
            <person name="Kihara K."/>
            <person name="Lo N."/>
            <person name="Yamada A."/>
            <person name="Ohkuma M."/>
            <person name="Hongoh Y."/>
        </authorList>
    </citation>
    <scope>NUCLEOTIDE SEQUENCE [LARGE SCALE GENOMIC DNA]</scope>
    <source>
        <strain evidence="2">NkOx7-01</strain>
    </source>
</reference>
<dbReference type="EMBL" id="BGZN01000067">
    <property type="protein sequence ID" value="GBR74679.1"/>
    <property type="molecule type" value="Genomic_DNA"/>
</dbReference>
<comment type="caution">
    <text evidence="2">The sequence shown here is derived from an EMBL/GenBank/DDBJ whole genome shotgun (WGS) entry which is preliminary data.</text>
</comment>
<dbReference type="Proteomes" id="UP000269352">
    <property type="component" value="Unassembled WGS sequence"/>
</dbReference>
<protein>
    <submittedName>
        <fullName evidence="2">Uncharacterized protein</fullName>
    </submittedName>
</protein>
<organism evidence="2 3">
    <name type="scientific">Termititenax aidoneus</name>
    <dbReference type="NCBI Taxonomy" id="2218524"/>
    <lineage>
        <taxon>Bacteria</taxon>
        <taxon>Bacillati</taxon>
        <taxon>Candidatus Margulisiibacteriota</taxon>
        <taxon>Candidatus Termititenacia</taxon>
        <taxon>Candidatus Termititenacales</taxon>
        <taxon>Candidatus Termititenacaceae</taxon>
        <taxon>Candidatus Termititenax</taxon>
    </lineage>
</organism>
<accession>A0A388TCS7</accession>
<evidence type="ECO:0000256" key="1">
    <source>
        <dbReference type="SAM" id="MobiDB-lite"/>
    </source>
</evidence>